<accession>A0A1R3HKQ9</accession>
<name>A0A1R3HKQ9_COCAP</name>
<reference evidence="1 2" key="1">
    <citation type="submission" date="2013-09" db="EMBL/GenBank/DDBJ databases">
        <title>Corchorus capsularis genome sequencing.</title>
        <authorList>
            <person name="Alam M."/>
            <person name="Haque M.S."/>
            <person name="Islam M.S."/>
            <person name="Emdad E.M."/>
            <person name="Islam M.M."/>
            <person name="Ahmed B."/>
            <person name="Halim A."/>
            <person name="Hossen Q.M.M."/>
            <person name="Hossain M.Z."/>
            <person name="Ahmed R."/>
            <person name="Khan M.M."/>
            <person name="Islam R."/>
            <person name="Rashid M.M."/>
            <person name="Khan S.A."/>
            <person name="Rahman M.S."/>
            <person name="Alam M."/>
        </authorList>
    </citation>
    <scope>NUCLEOTIDE SEQUENCE [LARGE SCALE GENOMIC DNA]</scope>
    <source>
        <strain evidence="2">cv. CVL-1</strain>
        <tissue evidence="1">Whole seedling</tissue>
    </source>
</reference>
<keyword evidence="2" id="KW-1185">Reference proteome</keyword>
<dbReference type="Gramene" id="OMO70888">
    <property type="protein sequence ID" value="OMO70888"/>
    <property type="gene ID" value="CCACVL1_18611"/>
</dbReference>
<organism evidence="1 2">
    <name type="scientific">Corchorus capsularis</name>
    <name type="common">Jute</name>
    <dbReference type="NCBI Taxonomy" id="210143"/>
    <lineage>
        <taxon>Eukaryota</taxon>
        <taxon>Viridiplantae</taxon>
        <taxon>Streptophyta</taxon>
        <taxon>Embryophyta</taxon>
        <taxon>Tracheophyta</taxon>
        <taxon>Spermatophyta</taxon>
        <taxon>Magnoliopsida</taxon>
        <taxon>eudicotyledons</taxon>
        <taxon>Gunneridae</taxon>
        <taxon>Pentapetalae</taxon>
        <taxon>rosids</taxon>
        <taxon>malvids</taxon>
        <taxon>Malvales</taxon>
        <taxon>Malvaceae</taxon>
        <taxon>Grewioideae</taxon>
        <taxon>Apeibeae</taxon>
        <taxon>Corchorus</taxon>
    </lineage>
</organism>
<gene>
    <name evidence="1" type="ORF">CCACVL1_18611</name>
</gene>
<comment type="caution">
    <text evidence="1">The sequence shown here is derived from an EMBL/GenBank/DDBJ whole genome shotgun (WGS) entry which is preliminary data.</text>
</comment>
<dbReference type="AlphaFoldDB" id="A0A1R3HKQ9"/>
<evidence type="ECO:0000313" key="1">
    <source>
        <dbReference type="EMBL" id="OMO70888.1"/>
    </source>
</evidence>
<sequence>MDDPSPRRSSRVVRMLAKLDGFVVGKN</sequence>
<protein>
    <submittedName>
        <fullName evidence="1">Uncharacterized protein</fullName>
    </submittedName>
</protein>
<dbReference type="Proteomes" id="UP000188268">
    <property type="component" value="Unassembled WGS sequence"/>
</dbReference>
<evidence type="ECO:0000313" key="2">
    <source>
        <dbReference type="Proteomes" id="UP000188268"/>
    </source>
</evidence>
<dbReference type="EMBL" id="AWWV01011756">
    <property type="protein sequence ID" value="OMO70888.1"/>
    <property type="molecule type" value="Genomic_DNA"/>
</dbReference>
<proteinExistence type="predicted"/>